<evidence type="ECO:0000256" key="4">
    <source>
        <dbReference type="ARBA" id="ARBA00023002"/>
    </source>
</evidence>
<evidence type="ECO:0000256" key="5">
    <source>
        <dbReference type="ARBA" id="ARBA00023033"/>
    </source>
</evidence>
<reference evidence="7 8" key="1">
    <citation type="journal article" date="2018" name="Front. Microbiol.">
        <title>Genome-Wide Analysis of Corynespora cassiicola Leaf Fall Disease Putative Effectors.</title>
        <authorList>
            <person name="Lopez D."/>
            <person name="Ribeiro S."/>
            <person name="Label P."/>
            <person name="Fumanal B."/>
            <person name="Venisse J.S."/>
            <person name="Kohler A."/>
            <person name="de Oliveira R.R."/>
            <person name="Labutti K."/>
            <person name="Lipzen A."/>
            <person name="Lail K."/>
            <person name="Bauer D."/>
            <person name="Ohm R.A."/>
            <person name="Barry K.W."/>
            <person name="Spatafora J."/>
            <person name="Grigoriev I.V."/>
            <person name="Martin F.M."/>
            <person name="Pujade-Renaud V."/>
        </authorList>
    </citation>
    <scope>NUCLEOTIDE SEQUENCE [LARGE SCALE GENOMIC DNA]</scope>
    <source>
        <strain evidence="7 8">Philippines</strain>
    </source>
</reference>
<name>A0A2T2P757_CORCC</name>
<dbReference type="InterPro" id="IPR036188">
    <property type="entry name" value="FAD/NAD-bd_sf"/>
</dbReference>
<dbReference type="PRINTS" id="PR00420">
    <property type="entry name" value="RNGMNOXGNASE"/>
</dbReference>
<dbReference type="SUPFAM" id="SSF51905">
    <property type="entry name" value="FAD/NAD(P)-binding domain"/>
    <property type="match status" value="1"/>
</dbReference>
<dbReference type="GO" id="GO:0071949">
    <property type="term" value="F:FAD binding"/>
    <property type="evidence" value="ECO:0007669"/>
    <property type="project" value="InterPro"/>
</dbReference>
<dbReference type="STRING" id="1448308.A0A2T2P757"/>
<comment type="cofactor">
    <cofactor evidence="1">
        <name>FAD</name>
        <dbReference type="ChEBI" id="CHEBI:57692"/>
    </cofactor>
</comment>
<dbReference type="PANTHER" id="PTHR47178">
    <property type="entry name" value="MONOOXYGENASE, FAD-BINDING"/>
    <property type="match status" value="1"/>
</dbReference>
<dbReference type="OrthoDB" id="47494at2759"/>
<keyword evidence="5" id="KW-0503">Monooxygenase</keyword>
<protein>
    <submittedName>
        <fullName evidence="7">FAD/NAD(P)-binding domain-containing protein</fullName>
    </submittedName>
</protein>
<keyword evidence="3" id="KW-0274">FAD</keyword>
<evidence type="ECO:0000256" key="2">
    <source>
        <dbReference type="ARBA" id="ARBA00022630"/>
    </source>
</evidence>
<dbReference type="PANTHER" id="PTHR47178:SF2">
    <property type="entry name" value="FAD-BINDING DOMAIN-CONTAINING PROTEIN"/>
    <property type="match status" value="1"/>
</dbReference>
<dbReference type="AlphaFoldDB" id="A0A2T2P757"/>
<evidence type="ECO:0000313" key="7">
    <source>
        <dbReference type="EMBL" id="PSN73515.1"/>
    </source>
</evidence>
<evidence type="ECO:0000256" key="3">
    <source>
        <dbReference type="ARBA" id="ARBA00022827"/>
    </source>
</evidence>
<organism evidence="7 8">
    <name type="scientific">Corynespora cassiicola Philippines</name>
    <dbReference type="NCBI Taxonomy" id="1448308"/>
    <lineage>
        <taxon>Eukaryota</taxon>
        <taxon>Fungi</taxon>
        <taxon>Dikarya</taxon>
        <taxon>Ascomycota</taxon>
        <taxon>Pezizomycotina</taxon>
        <taxon>Dothideomycetes</taxon>
        <taxon>Pleosporomycetidae</taxon>
        <taxon>Pleosporales</taxon>
        <taxon>Corynesporascaceae</taxon>
        <taxon>Corynespora</taxon>
    </lineage>
</organism>
<evidence type="ECO:0000313" key="8">
    <source>
        <dbReference type="Proteomes" id="UP000240883"/>
    </source>
</evidence>
<evidence type="ECO:0000256" key="1">
    <source>
        <dbReference type="ARBA" id="ARBA00001974"/>
    </source>
</evidence>
<sequence length="422" mass="47609">MAPSINIPSESARREDLKVIIIGAGPAGCAVAHGLKKANIPFQIFDKGEDVYRNRHWAFTLGWARPYLLELLPPELGAQINSCQVDPNIDCASIGEDRIVLYNGQTREEAFSFPIPKAREINIRRLRVLCAEGLHVHYGKKFARFEILKDEHGAKTGVRVFFEDGSSEDGTVAVGVDGAMSKMRQSILGRAATPDLLPFALMNFNASYTAEQALYIKERLHPLVDIAIHPAGHYIRSNVLDMYDPADPSTWTFQILTTWPIKNVEDYDNDEDDRLARLKAHVRRDGWAEPYKSIIEWIPEDTLVLKDQLKIWKPVKWDNIEGRVTLCGDAAHAMTFHRGQGANNAFYDSYCFVEAMKAVRSGTSLKTAVDEYDEKILKRGQEEVQISKSQTFYTHDWEHFSNSPVIKLGTKPSHSAKSEGYQ</sequence>
<dbReference type="InterPro" id="IPR002938">
    <property type="entry name" value="FAD-bd"/>
</dbReference>
<feature type="domain" description="FAD-binding" evidence="6">
    <location>
        <begin position="174"/>
        <end position="385"/>
    </location>
</feature>
<accession>A0A2T2P757</accession>
<keyword evidence="8" id="KW-1185">Reference proteome</keyword>
<keyword evidence="2" id="KW-0285">Flavoprotein</keyword>
<proteinExistence type="predicted"/>
<dbReference type="Pfam" id="PF01494">
    <property type="entry name" value="FAD_binding_3"/>
    <property type="match status" value="1"/>
</dbReference>
<dbReference type="GO" id="GO:0004497">
    <property type="term" value="F:monooxygenase activity"/>
    <property type="evidence" value="ECO:0007669"/>
    <property type="project" value="UniProtKB-KW"/>
</dbReference>
<dbReference type="Gene3D" id="3.50.50.60">
    <property type="entry name" value="FAD/NAD(P)-binding domain"/>
    <property type="match status" value="1"/>
</dbReference>
<dbReference type="EMBL" id="KZ678129">
    <property type="protein sequence ID" value="PSN73515.1"/>
    <property type="molecule type" value="Genomic_DNA"/>
</dbReference>
<dbReference type="Proteomes" id="UP000240883">
    <property type="component" value="Unassembled WGS sequence"/>
</dbReference>
<gene>
    <name evidence="7" type="ORF">BS50DRAFT_569040</name>
</gene>
<keyword evidence="4" id="KW-0560">Oxidoreductase</keyword>
<evidence type="ECO:0000259" key="6">
    <source>
        <dbReference type="Pfam" id="PF01494"/>
    </source>
</evidence>